<sequence length="140" mass="15761">MCGVYPRANAISESVTAIVALGANDTMFKLCQKPFAERKFEDQDQDWIENKSPQHSIQVGLSIQVVRPIIQHPRPGRCLLQIQVPLILTQLGLIDSQPIPTWSFRTSLYKPGESNQAGLTCWEPLPSIPKPRSFFFQLLS</sequence>
<reference evidence="1 2" key="1">
    <citation type="submission" date="2020-09" db="EMBL/GenBank/DDBJ databases">
        <authorList>
            <person name="Ashkenazy H."/>
        </authorList>
    </citation>
    <scope>NUCLEOTIDE SEQUENCE [LARGE SCALE GENOMIC DNA]</scope>
    <source>
        <strain evidence="2">cv. Cdm-0</strain>
    </source>
</reference>
<evidence type="ECO:0000313" key="2">
    <source>
        <dbReference type="Proteomes" id="UP000516314"/>
    </source>
</evidence>
<protein>
    <submittedName>
        <fullName evidence="1">(thale cress) hypothetical protein</fullName>
    </submittedName>
</protein>
<accession>A0A7G2FJS1</accession>
<name>A0A7G2FJS1_ARATH</name>
<organism evidence="1 2">
    <name type="scientific">Arabidopsis thaliana</name>
    <name type="common">Mouse-ear cress</name>
    <dbReference type="NCBI Taxonomy" id="3702"/>
    <lineage>
        <taxon>Eukaryota</taxon>
        <taxon>Viridiplantae</taxon>
        <taxon>Streptophyta</taxon>
        <taxon>Embryophyta</taxon>
        <taxon>Tracheophyta</taxon>
        <taxon>Spermatophyta</taxon>
        <taxon>Magnoliopsida</taxon>
        <taxon>eudicotyledons</taxon>
        <taxon>Gunneridae</taxon>
        <taxon>Pentapetalae</taxon>
        <taxon>rosids</taxon>
        <taxon>malvids</taxon>
        <taxon>Brassicales</taxon>
        <taxon>Brassicaceae</taxon>
        <taxon>Camelineae</taxon>
        <taxon>Arabidopsis</taxon>
    </lineage>
</organism>
<gene>
    <name evidence="1" type="ORF">AT9943_LOCUS23414</name>
</gene>
<keyword evidence="1" id="KW-0496">Mitochondrion</keyword>
<dbReference type="AlphaFoldDB" id="A0A7G2FJS1"/>
<evidence type="ECO:0000313" key="1">
    <source>
        <dbReference type="EMBL" id="CAD5336206.1"/>
    </source>
</evidence>
<dbReference type="Proteomes" id="UP000516314">
    <property type="component" value="Mitochondrion MT"/>
</dbReference>
<geneLocation type="mitochondrion" evidence="1"/>
<proteinExistence type="predicted"/>
<dbReference type="EMBL" id="LR881472">
    <property type="protein sequence ID" value="CAD5336206.1"/>
    <property type="molecule type" value="Genomic_DNA"/>
</dbReference>